<keyword evidence="3" id="KW-1185">Reference proteome</keyword>
<feature type="transmembrane region" description="Helical" evidence="1">
    <location>
        <begin position="31"/>
        <end position="51"/>
    </location>
</feature>
<protein>
    <recommendedName>
        <fullName evidence="4">Photosystem I assembly protein Ycf4</fullName>
    </recommendedName>
</protein>
<feature type="transmembrane region" description="Helical" evidence="1">
    <location>
        <begin position="63"/>
        <end position="91"/>
    </location>
</feature>
<dbReference type="EMBL" id="CAJZBQ010000022">
    <property type="protein sequence ID" value="CAG9319328.1"/>
    <property type="molecule type" value="Genomic_DNA"/>
</dbReference>
<keyword evidence="1" id="KW-0812">Transmembrane</keyword>
<evidence type="ECO:0000313" key="2">
    <source>
        <dbReference type="EMBL" id="CAG9319328.1"/>
    </source>
</evidence>
<sequence>MLKSISRTFGYIPKNEILFTRGKYKVLENKSINFIGAGANFLSLGMFYKFASGIYHHYSTMSTLAFVFDSTVCFGAGLLSLSIAGAVGGIVSKLCLLENGNIEVTTAAVWGWPRKTIISQADLVDTAADKDIVERAKKRESLAIATKYKTYYWLFPYGTKVKDKQIAHCFLKGIEVQINQ</sequence>
<accession>A0AAU9J057</accession>
<dbReference type="AlphaFoldDB" id="A0AAU9J057"/>
<reference evidence="2" key="1">
    <citation type="submission" date="2021-09" db="EMBL/GenBank/DDBJ databases">
        <authorList>
            <consortium name="AG Swart"/>
            <person name="Singh M."/>
            <person name="Singh A."/>
            <person name="Seah K."/>
            <person name="Emmerich C."/>
        </authorList>
    </citation>
    <scope>NUCLEOTIDE SEQUENCE</scope>
    <source>
        <strain evidence="2">ATCC30299</strain>
    </source>
</reference>
<evidence type="ECO:0000256" key="1">
    <source>
        <dbReference type="SAM" id="Phobius"/>
    </source>
</evidence>
<evidence type="ECO:0008006" key="4">
    <source>
        <dbReference type="Google" id="ProtNLM"/>
    </source>
</evidence>
<name>A0AAU9J057_9CILI</name>
<organism evidence="2 3">
    <name type="scientific">Blepharisma stoltei</name>
    <dbReference type="NCBI Taxonomy" id="1481888"/>
    <lineage>
        <taxon>Eukaryota</taxon>
        <taxon>Sar</taxon>
        <taxon>Alveolata</taxon>
        <taxon>Ciliophora</taxon>
        <taxon>Postciliodesmatophora</taxon>
        <taxon>Heterotrichea</taxon>
        <taxon>Heterotrichida</taxon>
        <taxon>Blepharismidae</taxon>
        <taxon>Blepharisma</taxon>
    </lineage>
</organism>
<dbReference type="Proteomes" id="UP001162131">
    <property type="component" value="Unassembled WGS sequence"/>
</dbReference>
<comment type="caution">
    <text evidence="2">The sequence shown here is derived from an EMBL/GenBank/DDBJ whole genome shotgun (WGS) entry which is preliminary data.</text>
</comment>
<proteinExistence type="predicted"/>
<gene>
    <name evidence="2" type="ORF">BSTOLATCC_MIC23536</name>
</gene>
<keyword evidence="1" id="KW-0472">Membrane</keyword>
<evidence type="ECO:0000313" key="3">
    <source>
        <dbReference type="Proteomes" id="UP001162131"/>
    </source>
</evidence>
<keyword evidence="1" id="KW-1133">Transmembrane helix</keyword>